<evidence type="ECO:0000256" key="1">
    <source>
        <dbReference type="ARBA" id="ARBA00023015"/>
    </source>
</evidence>
<gene>
    <name evidence="5" type="ORF">QFZ34_001217</name>
</gene>
<dbReference type="Gene3D" id="1.10.10.10">
    <property type="entry name" value="Winged helix-like DNA-binding domain superfamily/Winged helix DNA-binding domain"/>
    <property type="match status" value="1"/>
</dbReference>
<evidence type="ECO:0000256" key="2">
    <source>
        <dbReference type="ARBA" id="ARBA00023125"/>
    </source>
</evidence>
<sequence>MDGQLQSLIDTLDVAIDERMIESAMKSFTIACGFERFAYLQTAGNEIKTFNSYPAEWQSIYFTNRYSRIDPVVTTAKRHMKPFAWSADAWPRGDLSREEKQFRSEALMFDIRSGITIPVEGSYGSTLMLTFASSQPECDATIIGDPRRAERAVLYIHHRWRTVAQRPLSMPKLLLSPMELVCLKWSAEGKYMPDIAVLTNKRHRTIQYYLDNVRAKLEATNLNHAIGIAKDMGILERY</sequence>
<comment type="caution">
    <text evidence="5">The sequence shown here is derived from an EMBL/GenBank/DDBJ whole genome shotgun (WGS) entry which is preliminary data.</text>
</comment>
<dbReference type="InterPro" id="IPR036388">
    <property type="entry name" value="WH-like_DNA-bd_sf"/>
</dbReference>
<dbReference type="SUPFAM" id="SSF46894">
    <property type="entry name" value="C-terminal effector domain of the bipartite response regulators"/>
    <property type="match status" value="1"/>
</dbReference>
<dbReference type="SUPFAM" id="SSF75516">
    <property type="entry name" value="Pheromone-binding domain of LuxR-like quorum-sensing transcription factors"/>
    <property type="match status" value="1"/>
</dbReference>
<protein>
    <submittedName>
        <fullName evidence="5">LuxR family transcriptional activator of conjugal transfer of Ti plasmids</fullName>
    </submittedName>
</protein>
<dbReference type="InterPro" id="IPR036693">
    <property type="entry name" value="TF_LuxR_autoind-bd_dom_sf"/>
</dbReference>
<dbReference type="InterPro" id="IPR005143">
    <property type="entry name" value="TF_LuxR_autoind-bd_dom"/>
</dbReference>
<evidence type="ECO:0000313" key="6">
    <source>
        <dbReference type="Proteomes" id="UP001237780"/>
    </source>
</evidence>
<feature type="domain" description="HTH luxR-type" evidence="4">
    <location>
        <begin position="168"/>
        <end position="233"/>
    </location>
</feature>
<dbReference type="InterPro" id="IPR000792">
    <property type="entry name" value="Tscrpt_reg_LuxR_C"/>
</dbReference>
<dbReference type="Pfam" id="PF03472">
    <property type="entry name" value="Autoind_bind"/>
    <property type="match status" value="1"/>
</dbReference>
<keyword evidence="1" id="KW-0805">Transcription regulation</keyword>
<evidence type="ECO:0000256" key="3">
    <source>
        <dbReference type="ARBA" id="ARBA00023163"/>
    </source>
</evidence>
<reference evidence="5 6" key="1">
    <citation type="submission" date="2023-07" db="EMBL/GenBank/DDBJ databases">
        <title>Comparative genomics of wheat-associated soil bacteria to identify genetic determinants of phenazine resistance.</title>
        <authorList>
            <person name="Mouncey N."/>
        </authorList>
    </citation>
    <scope>NUCLEOTIDE SEQUENCE [LARGE SCALE GENOMIC DNA]</scope>
    <source>
        <strain evidence="5 6">W4I11</strain>
    </source>
</reference>
<dbReference type="Gene3D" id="3.30.450.80">
    <property type="entry name" value="Transcription factor LuxR-like, autoinducer-binding domain"/>
    <property type="match status" value="1"/>
</dbReference>
<dbReference type="RefSeq" id="WP_307278095.1">
    <property type="nucleotide sequence ID" value="NZ_JAUSZT010000002.1"/>
</dbReference>
<dbReference type="CDD" id="cd06170">
    <property type="entry name" value="LuxR_C_like"/>
    <property type="match status" value="1"/>
</dbReference>
<name>A0ABU0S7W1_9HYPH</name>
<dbReference type="Proteomes" id="UP001237780">
    <property type="component" value="Unassembled WGS sequence"/>
</dbReference>
<evidence type="ECO:0000259" key="4">
    <source>
        <dbReference type="PROSITE" id="PS50043"/>
    </source>
</evidence>
<keyword evidence="2" id="KW-0238">DNA-binding</keyword>
<organism evidence="5 6">
    <name type="scientific">Phyllobacterium ifriqiyense</name>
    <dbReference type="NCBI Taxonomy" id="314238"/>
    <lineage>
        <taxon>Bacteria</taxon>
        <taxon>Pseudomonadati</taxon>
        <taxon>Pseudomonadota</taxon>
        <taxon>Alphaproteobacteria</taxon>
        <taxon>Hyphomicrobiales</taxon>
        <taxon>Phyllobacteriaceae</taxon>
        <taxon>Phyllobacterium</taxon>
    </lineage>
</organism>
<proteinExistence type="predicted"/>
<accession>A0ABU0S7W1</accession>
<dbReference type="InterPro" id="IPR016032">
    <property type="entry name" value="Sig_transdc_resp-reg_C-effctor"/>
</dbReference>
<dbReference type="EMBL" id="JAUSZT010000002">
    <property type="protein sequence ID" value="MDQ0996040.1"/>
    <property type="molecule type" value="Genomic_DNA"/>
</dbReference>
<dbReference type="SMART" id="SM00421">
    <property type="entry name" value="HTH_LUXR"/>
    <property type="match status" value="1"/>
</dbReference>
<evidence type="ECO:0000313" key="5">
    <source>
        <dbReference type="EMBL" id="MDQ0996040.1"/>
    </source>
</evidence>
<dbReference type="Pfam" id="PF00196">
    <property type="entry name" value="GerE"/>
    <property type="match status" value="1"/>
</dbReference>
<keyword evidence="3" id="KW-0804">Transcription</keyword>
<keyword evidence="6" id="KW-1185">Reference proteome</keyword>
<dbReference type="PROSITE" id="PS50043">
    <property type="entry name" value="HTH_LUXR_2"/>
    <property type="match status" value="1"/>
</dbReference>